<sequence>DILTGGTDTIAVAVVWAMTALNKNPIAMKKVQEEIRKSIGTKGIVNEDDIDNMPYFKVRNNEKSSLEGYEIQPGTIIQVNLWAIARDPETWENPEEFIPERFLKSNLDFKGQDFEFIPFGGGRRGCPGMPLGIATAELIFSNILYAFDWELPYGMKKEEIDTDVLTGLAMPKKNVFCLVPKNYSYT</sequence>
<dbReference type="AlphaFoldDB" id="A0A2G2XWE1"/>
<dbReference type="PANTHER" id="PTHR47952">
    <property type="entry name" value="TRYPTAMINE 5-HYDROXYLASE"/>
    <property type="match status" value="1"/>
</dbReference>
<reference evidence="4 5" key="1">
    <citation type="journal article" date="2014" name="Nat. Genet.">
        <title>Genome sequence of the hot pepper provides insights into the evolution of pungency in Capsicum species.</title>
        <authorList>
            <person name="Kim S."/>
            <person name="Park M."/>
            <person name="Yeom S.I."/>
            <person name="Kim Y.M."/>
            <person name="Lee J.M."/>
            <person name="Lee H.A."/>
            <person name="Seo E."/>
            <person name="Choi J."/>
            <person name="Cheong K."/>
            <person name="Kim K.T."/>
            <person name="Jung K."/>
            <person name="Lee G.W."/>
            <person name="Oh S.K."/>
            <person name="Bae C."/>
            <person name="Kim S.B."/>
            <person name="Lee H.Y."/>
            <person name="Kim S.Y."/>
            <person name="Kim M.S."/>
            <person name="Kang B.C."/>
            <person name="Jo Y.D."/>
            <person name="Yang H.B."/>
            <person name="Jeong H.J."/>
            <person name="Kang W.H."/>
            <person name="Kwon J.K."/>
            <person name="Shin C."/>
            <person name="Lim J.Y."/>
            <person name="Park J.H."/>
            <person name="Huh J.H."/>
            <person name="Kim J.S."/>
            <person name="Kim B.D."/>
            <person name="Cohen O."/>
            <person name="Paran I."/>
            <person name="Suh M.C."/>
            <person name="Lee S.B."/>
            <person name="Kim Y.K."/>
            <person name="Shin Y."/>
            <person name="Noh S.J."/>
            <person name="Park J."/>
            <person name="Seo Y.S."/>
            <person name="Kwon S.Y."/>
            <person name="Kim H.A."/>
            <person name="Park J.M."/>
            <person name="Kim H.J."/>
            <person name="Choi S.B."/>
            <person name="Bosland P.W."/>
            <person name="Reeves G."/>
            <person name="Jo S.H."/>
            <person name="Lee B.W."/>
            <person name="Cho H.T."/>
            <person name="Choi H.S."/>
            <person name="Lee M.S."/>
            <person name="Yu Y."/>
            <person name="Do Choi Y."/>
            <person name="Park B.S."/>
            <person name="van Deynze A."/>
            <person name="Ashrafi H."/>
            <person name="Hill T."/>
            <person name="Kim W.T."/>
            <person name="Pai H.S."/>
            <person name="Ahn H.K."/>
            <person name="Yeam I."/>
            <person name="Giovannoni J.J."/>
            <person name="Rose J.K."/>
            <person name="Sorensen I."/>
            <person name="Lee S.J."/>
            <person name="Kim R.W."/>
            <person name="Choi I.Y."/>
            <person name="Choi B.S."/>
            <person name="Lim J.S."/>
            <person name="Lee Y.H."/>
            <person name="Choi D."/>
        </authorList>
    </citation>
    <scope>NUCLEOTIDE SEQUENCE [LARGE SCALE GENOMIC DNA]</scope>
    <source>
        <strain evidence="5">cv. CM334</strain>
    </source>
</reference>
<dbReference type="PANTHER" id="PTHR47952:SF3">
    <property type="entry name" value="CYTOCHROME P450 71B3-LIKE"/>
    <property type="match status" value="1"/>
</dbReference>
<evidence type="ECO:0000256" key="3">
    <source>
        <dbReference type="RuleBase" id="RU000461"/>
    </source>
</evidence>
<evidence type="ECO:0000256" key="1">
    <source>
        <dbReference type="ARBA" id="ARBA00023002"/>
    </source>
</evidence>
<dbReference type="STRING" id="4072.A0A2G2XWE1"/>
<keyword evidence="2 3" id="KW-0408">Iron</keyword>
<accession>A0A2G2XWE1</accession>
<keyword evidence="2 3" id="KW-0349">Heme</keyword>
<evidence type="ECO:0000313" key="5">
    <source>
        <dbReference type="Proteomes" id="UP000222542"/>
    </source>
</evidence>
<dbReference type="OMA" id="CREATII"/>
<comment type="similarity">
    <text evidence="3">Belongs to the cytochrome P450 family.</text>
</comment>
<dbReference type="GO" id="GO:0016705">
    <property type="term" value="F:oxidoreductase activity, acting on paired donors, with incorporation or reduction of molecular oxygen"/>
    <property type="evidence" value="ECO:0007669"/>
    <property type="project" value="InterPro"/>
</dbReference>
<dbReference type="InterPro" id="IPR002401">
    <property type="entry name" value="Cyt_P450_E_grp-I"/>
</dbReference>
<evidence type="ECO:0000313" key="4">
    <source>
        <dbReference type="EMBL" id="PHT61792.1"/>
    </source>
</evidence>
<keyword evidence="2 3" id="KW-0479">Metal-binding</keyword>
<evidence type="ECO:0000256" key="2">
    <source>
        <dbReference type="PIRSR" id="PIRSR602401-1"/>
    </source>
</evidence>
<dbReference type="GO" id="GO:0005506">
    <property type="term" value="F:iron ion binding"/>
    <property type="evidence" value="ECO:0007669"/>
    <property type="project" value="InterPro"/>
</dbReference>
<dbReference type="Gramene" id="PHT61792">
    <property type="protein sequence ID" value="PHT61792"/>
    <property type="gene ID" value="T459_34356"/>
</dbReference>
<reference evidence="4 5" key="2">
    <citation type="journal article" date="2017" name="Genome Biol.">
        <title>New reference genome sequences of hot pepper reveal the massive evolution of plant disease-resistance genes by retroduplication.</title>
        <authorList>
            <person name="Kim S."/>
            <person name="Park J."/>
            <person name="Yeom S.I."/>
            <person name="Kim Y.M."/>
            <person name="Seo E."/>
            <person name="Kim K.T."/>
            <person name="Kim M.S."/>
            <person name="Lee J.M."/>
            <person name="Cheong K."/>
            <person name="Shin H.S."/>
            <person name="Kim S.B."/>
            <person name="Han K."/>
            <person name="Lee J."/>
            <person name="Park M."/>
            <person name="Lee H.A."/>
            <person name="Lee H.Y."/>
            <person name="Lee Y."/>
            <person name="Oh S."/>
            <person name="Lee J.H."/>
            <person name="Choi E."/>
            <person name="Choi E."/>
            <person name="Lee S.E."/>
            <person name="Jeon J."/>
            <person name="Kim H."/>
            <person name="Choi G."/>
            <person name="Song H."/>
            <person name="Lee J."/>
            <person name="Lee S.C."/>
            <person name="Kwon J.K."/>
            <person name="Lee H.Y."/>
            <person name="Koo N."/>
            <person name="Hong Y."/>
            <person name="Kim R.W."/>
            <person name="Kang W.H."/>
            <person name="Huh J.H."/>
            <person name="Kang B.C."/>
            <person name="Yang T.J."/>
            <person name="Lee Y.H."/>
            <person name="Bennetzen J.L."/>
            <person name="Choi D."/>
        </authorList>
    </citation>
    <scope>NUCLEOTIDE SEQUENCE [LARGE SCALE GENOMIC DNA]</scope>
    <source>
        <strain evidence="5">cv. CM334</strain>
    </source>
</reference>
<dbReference type="InterPro" id="IPR017972">
    <property type="entry name" value="Cyt_P450_CS"/>
</dbReference>
<dbReference type="InterPro" id="IPR036396">
    <property type="entry name" value="Cyt_P450_sf"/>
</dbReference>
<dbReference type="GO" id="GO:0020037">
    <property type="term" value="F:heme binding"/>
    <property type="evidence" value="ECO:0007669"/>
    <property type="project" value="InterPro"/>
</dbReference>
<feature type="binding site" description="axial binding residue" evidence="2">
    <location>
        <position position="126"/>
    </location>
    <ligand>
        <name>heme</name>
        <dbReference type="ChEBI" id="CHEBI:30413"/>
    </ligand>
    <ligandPart>
        <name>Fe</name>
        <dbReference type="ChEBI" id="CHEBI:18248"/>
    </ligandPart>
</feature>
<comment type="cofactor">
    <cofactor evidence="2">
        <name>heme</name>
        <dbReference type="ChEBI" id="CHEBI:30413"/>
    </cofactor>
</comment>
<dbReference type="SUPFAM" id="SSF48264">
    <property type="entry name" value="Cytochrome P450"/>
    <property type="match status" value="1"/>
</dbReference>
<feature type="non-terminal residue" evidence="4">
    <location>
        <position position="1"/>
    </location>
</feature>
<organism evidence="4 5">
    <name type="scientific">Capsicum annuum</name>
    <name type="common">Capsicum pepper</name>
    <dbReference type="NCBI Taxonomy" id="4072"/>
    <lineage>
        <taxon>Eukaryota</taxon>
        <taxon>Viridiplantae</taxon>
        <taxon>Streptophyta</taxon>
        <taxon>Embryophyta</taxon>
        <taxon>Tracheophyta</taxon>
        <taxon>Spermatophyta</taxon>
        <taxon>Magnoliopsida</taxon>
        <taxon>eudicotyledons</taxon>
        <taxon>Gunneridae</taxon>
        <taxon>Pentapetalae</taxon>
        <taxon>asterids</taxon>
        <taxon>lamiids</taxon>
        <taxon>Solanales</taxon>
        <taxon>Solanaceae</taxon>
        <taxon>Solanoideae</taxon>
        <taxon>Capsiceae</taxon>
        <taxon>Capsicum</taxon>
    </lineage>
</organism>
<protein>
    <submittedName>
        <fullName evidence="4">Cytochrome 83B1</fullName>
    </submittedName>
</protein>
<dbReference type="Proteomes" id="UP000222542">
    <property type="component" value="Unassembled WGS sequence"/>
</dbReference>
<comment type="caution">
    <text evidence="4">The sequence shown here is derived from an EMBL/GenBank/DDBJ whole genome shotgun (WGS) entry which is preliminary data.</text>
</comment>
<dbReference type="Gene3D" id="1.10.630.10">
    <property type="entry name" value="Cytochrome P450"/>
    <property type="match status" value="2"/>
</dbReference>
<proteinExistence type="inferred from homology"/>
<keyword evidence="5" id="KW-1185">Reference proteome</keyword>
<dbReference type="InterPro" id="IPR001128">
    <property type="entry name" value="Cyt_P450"/>
</dbReference>
<dbReference type="PRINTS" id="PR00463">
    <property type="entry name" value="EP450I"/>
</dbReference>
<dbReference type="GO" id="GO:0004497">
    <property type="term" value="F:monooxygenase activity"/>
    <property type="evidence" value="ECO:0007669"/>
    <property type="project" value="UniProtKB-KW"/>
</dbReference>
<dbReference type="PROSITE" id="PS00086">
    <property type="entry name" value="CYTOCHROME_P450"/>
    <property type="match status" value="1"/>
</dbReference>
<dbReference type="Pfam" id="PF00067">
    <property type="entry name" value="p450"/>
    <property type="match status" value="2"/>
</dbReference>
<name>A0A2G2XWE1_CAPAN</name>
<gene>
    <name evidence="4" type="ORF">T459_34356</name>
</gene>
<dbReference type="EMBL" id="AYRZ02000117">
    <property type="protein sequence ID" value="PHT61792.1"/>
    <property type="molecule type" value="Genomic_DNA"/>
</dbReference>
<keyword evidence="3" id="KW-0503">Monooxygenase</keyword>
<keyword evidence="1 3" id="KW-0560">Oxidoreductase</keyword>